<name>A0A0G4ED47_VITBC</name>
<dbReference type="STRING" id="1169540.A0A0G4ED47"/>
<evidence type="ECO:0000256" key="2">
    <source>
        <dbReference type="ARBA" id="ARBA00023235"/>
    </source>
</evidence>
<feature type="compositionally biased region" description="Acidic residues" evidence="3">
    <location>
        <begin position="461"/>
        <end position="473"/>
    </location>
</feature>
<dbReference type="PANTHER" id="PTHR13774">
    <property type="entry name" value="PHENAZINE BIOSYNTHESIS PROTEIN"/>
    <property type="match status" value="1"/>
</dbReference>
<gene>
    <name evidence="4" type="ORF">Vbra_4816</name>
</gene>
<dbReference type="AlphaFoldDB" id="A0A0G4ED47"/>
<evidence type="ECO:0000313" key="5">
    <source>
        <dbReference type="Proteomes" id="UP000041254"/>
    </source>
</evidence>
<proteinExistence type="inferred from homology"/>
<feature type="compositionally biased region" description="Polar residues" evidence="3">
    <location>
        <begin position="480"/>
        <end position="491"/>
    </location>
</feature>
<dbReference type="Gene3D" id="3.10.310.10">
    <property type="entry name" value="Diaminopimelate Epimerase, Chain A, domain 1"/>
    <property type="match status" value="2"/>
</dbReference>
<dbReference type="InterPro" id="IPR003719">
    <property type="entry name" value="Phenazine_PhzF-like"/>
</dbReference>
<comment type="similarity">
    <text evidence="1">Belongs to the PhzF family.</text>
</comment>
<keyword evidence="2" id="KW-0413">Isomerase</keyword>
<feature type="region of interest" description="Disordered" evidence="3">
    <location>
        <begin position="373"/>
        <end position="414"/>
    </location>
</feature>
<dbReference type="Pfam" id="PF02567">
    <property type="entry name" value="PhzC-PhzF"/>
    <property type="match status" value="2"/>
</dbReference>
<dbReference type="GO" id="GO:0016853">
    <property type="term" value="F:isomerase activity"/>
    <property type="evidence" value="ECO:0007669"/>
    <property type="project" value="UniProtKB-KW"/>
</dbReference>
<evidence type="ECO:0000313" key="4">
    <source>
        <dbReference type="EMBL" id="CEL93481.1"/>
    </source>
</evidence>
<dbReference type="SUPFAM" id="SSF54506">
    <property type="entry name" value="Diaminopimelate epimerase-like"/>
    <property type="match status" value="2"/>
</dbReference>
<dbReference type="Proteomes" id="UP000041254">
    <property type="component" value="Unassembled WGS sequence"/>
</dbReference>
<dbReference type="OrthoDB" id="75169at2759"/>
<dbReference type="EMBL" id="CDMY01000170">
    <property type="protein sequence ID" value="CEL93481.1"/>
    <property type="molecule type" value="Genomic_DNA"/>
</dbReference>
<organism evidence="4 5">
    <name type="scientific">Vitrella brassicaformis (strain CCMP3155)</name>
    <dbReference type="NCBI Taxonomy" id="1169540"/>
    <lineage>
        <taxon>Eukaryota</taxon>
        <taxon>Sar</taxon>
        <taxon>Alveolata</taxon>
        <taxon>Colpodellida</taxon>
        <taxon>Vitrellaceae</taxon>
        <taxon>Vitrella</taxon>
    </lineage>
</organism>
<keyword evidence="5" id="KW-1185">Reference proteome</keyword>
<dbReference type="PANTHER" id="PTHR13774:SF17">
    <property type="entry name" value="PHENAZINE BIOSYNTHESIS-LIKE DOMAIN-CONTAINING PROTEIN"/>
    <property type="match status" value="1"/>
</dbReference>
<reference evidence="4 5" key="1">
    <citation type="submission" date="2014-11" db="EMBL/GenBank/DDBJ databases">
        <authorList>
            <person name="Zhu J."/>
            <person name="Qi W."/>
            <person name="Song R."/>
        </authorList>
    </citation>
    <scope>NUCLEOTIDE SEQUENCE [LARGE SCALE GENOMIC DNA]</scope>
</reference>
<accession>A0A0G4ED47</accession>
<evidence type="ECO:0000256" key="3">
    <source>
        <dbReference type="SAM" id="MobiDB-lite"/>
    </source>
</evidence>
<evidence type="ECO:0000256" key="1">
    <source>
        <dbReference type="ARBA" id="ARBA00008270"/>
    </source>
</evidence>
<protein>
    <submittedName>
        <fullName evidence="4">Uncharacterized protein</fullName>
    </submittedName>
</protein>
<dbReference type="VEuPathDB" id="CryptoDB:Vbra_4816"/>
<feature type="region of interest" description="Disordered" evidence="3">
    <location>
        <begin position="450"/>
        <end position="530"/>
    </location>
</feature>
<dbReference type="InParanoid" id="A0A0G4ED47"/>
<dbReference type="GO" id="GO:0005737">
    <property type="term" value="C:cytoplasm"/>
    <property type="evidence" value="ECO:0007669"/>
    <property type="project" value="TreeGrafter"/>
</dbReference>
<sequence length="732" mass="79672">MSSLLRSRHSEFGSCKGNLYLQPFVKGPQQAPQFRTHSGEFLRRKGMIVRRLEEGDEEACAQMDGEAFCHEPASDAPDRLVQTLQRARSESADLLFGLFSQFPNEEVLQGVVMGLRTACEPLVWDHMPSHELDGGTLQLYCVRLSRCKASMGIACLVKCYLEVIAASSTISRVSVCCKASQLGSFLECGMAVTRHCNELDHLPDGPWLELSMCLDELRTQPFVIVDCFPPQAKPFTGNPICCIFTQQGGDANWMQGAANELGCNETCFIQPSRDPRITSQELAGTGQCHYDLRSFTPHCEVDCGHALLGAAKALWISQRAPDDCVIVFHTRSGELSARVCGSQPAVFRKARLPIIANHSSELGQIGLPVASSMDGAMSEASEPSTPISPGLPLSQTWDERSDRSSSSPGSAYMGGVHATVRDRAEWIELDFPLIQAVPVDIHGADIPSSVANMKRTKPAGGDDDEGQDSDETGDLGMWRQATTSVKSTSGEGLNGISGTPPPRLPSRSFSMLGRSPGARLPIPLAGGPSTPRVDSTLDVLDHNERAAVSHRRELLMAPSLVEALGVDADEVVFIGRTDSDMLIEVTDPAVLQRLRPEYHRVAACCRRGVIITCRATPNDPIVNELKKRFSTRIDFLSRFFAPRIGIPEDPVTAGIYNCLGPYWASSLDRFDLIAYQLSHRGGIVAISVDLRSSRVKLYGQAVSSVEGKLTKKAVPMNNPEDLSLSVMRIFAS</sequence>